<organism evidence="9 10">
    <name type="scientific">Paenibacillus antri</name>
    <dbReference type="NCBI Taxonomy" id="2582848"/>
    <lineage>
        <taxon>Bacteria</taxon>
        <taxon>Bacillati</taxon>
        <taxon>Bacillota</taxon>
        <taxon>Bacilli</taxon>
        <taxon>Bacillales</taxon>
        <taxon>Paenibacillaceae</taxon>
        <taxon>Paenibacillus</taxon>
    </lineage>
</organism>
<comment type="similarity">
    <text evidence="7">Belongs to the binding-protein-dependent transport system permease family.</text>
</comment>
<comment type="caution">
    <text evidence="9">The sequence shown here is derived from an EMBL/GenBank/DDBJ whole genome shotgun (WGS) entry which is preliminary data.</text>
</comment>
<name>A0A5R9G603_9BACL</name>
<feature type="transmembrane region" description="Helical" evidence="7">
    <location>
        <begin position="263"/>
        <end position="282"/>
    </location>
</feature>
<evidence type="ECO:0000313" key="9">
    <source>
        <dbReference type="EMBL" id="TLS51802.1"/>
    </source>
</evidence>
<dbReference type="PANTHER" id="PTHR43227:SF11">
    <property type="entry name" value="BLL4140 PROTEIN"/>
    <property type="match status" value="1"/>
</dbReference>
<evidence type="ECO:0000256" key="6">
    <source>
        <dbReference type="ARBA" id="ARBA00023136"/>
    </source>
</evidence>
<dbReference type="AlphaFoldDB" id="A0A5R9G603"/>
<dbReference type="CDD" id="cd06261">
    <property type="entry name" value="TM_PBP2"/>
    <property type="match status" value="1"/>
</dbReference>
<evidence type="ECO:0000256" key="2">
    <source>
        <dbReference type="ARBA" id="ARBA00022448"/>
    </source>
</evidence>
<feature type="transmembrane region" description="Helical" evidence="7">
    <location>
        <begin position="231"/>
        <end position="251"/>
    </location>
</feature>
<dbReference type="OrthoDB" id="9785836at2"/>
<dbReference type="InterPro" id="IPR000515">
    <property type="entry name" value="MetI-like"/>
</dbReference>
<keyword evidence="10" id="KW-1185">Reference proteome</keyword>
<evidence type="ECO:0000256" key="5">
    <source>
        <dbReference type="ARBA" id="ARBA00022989"/>
    </source>
</evidence>
<dbReference type="SUPFAM" id="SSF161098">
    <property type="entry name" value="MetI-like"/>
    <property type="match status" value="1"/>
</dbReference>
<feature type="transmembrane region" description="Helical" evidence="7">
    <location>
        <begin position="102"/>
        <end position="123"/>
    </location>
</feature>
<keyword evidence="5 7" id="KW-1133">Transmembrane helix</keyword>
<feature type="transmembrane region" description="Helical" evidence="7">
    <location>
        <begin position="33"/>
        <end position="50"/>
    </location>
</feature>
<keyword evidence="4 7" id="KW-0812">Transmembrane</keyword>
<accession>A0A5R9G603</accession>
<dbReference type="InterPro" id="IPR035906">
    <property type="entry name" value="MetI-like_sf"/>
</dbReference>
<feature type="transmembrane region" description="Helical" evidence="7">
    <location>
        <begin position="294"/>
        <end position="316"/>
    </location>
</feature>
<evidence type="ECO:0000256" key="1">
    <source>
        <dbReference type="ARBA" id="ARBA00004651"/>
    </source>
</evidence>
<dbReference type="GO" id="GO:0005886">
    <property type="term" value="C:plasma membrane"/>
    <property type="evidence" value="ECO:0007669"/>
    <property type="project" value="UniProtKB-SubCell"/>
</dbReference>
<gene>
    <name evidence="9" type="ORF">FE782_12885</name>
</gene>
<evidence type="ECO:0000256" key="3">
    <source>
        <dbReference type="ARBA" id="ARBA00022475"/>
    </source>
</evidence>
<comment type="subcellular location">
    <subcellularLocation>
        <location evidence="1 7">Cell membrane</location>
        <topology evidence="1 7">Multi-pass membrane protein</topology>
    </subcellularLocation>
</comment>
<dbReference type="RefSeq" id="WP_138194509.1">
    <property type="nucleotide sequence ID" value="NZ_VCIW01000007.1"/>
</dbReference>
<dbReference type="PROSITE" id="PS50928">
    <property type="entry name" value="ABC_TM1"/>
    <property type="match status" value="1"/>
</dbReference>
<keyword evidence="6 7" id="KW-0472">Membrane</keyword>
<evidence type="ECO:0000259" key="8">
    <source>
        <dbReference type="PROSITE" id="PS50928"/>
    </source>
</evidence>
<dbReference type="Pfam" id="PF00528">
    <property type="entry name" value="BPD_transp_1"/>
    <property type="match status" value="1"/>
</dbReference>
<evidence type="ECO:0000313" key="10">
    <source>
        <dbReference type="Proteomes" id="UP000309676"/>
    </source>
</evidence>
<proteinExistence type="inferred from homology"/>
<dbReference type="Gene3D" id="1.10.3720.10">
    <property type="entry name" value="MetI-like"/>
    <property type="match status" value="1"/>
</dbReference>
<dbReference type="Proteomes" id="UP000309676">
    <property type="component" value="Unassembled WGS sequence"/>
</dbReference>
<sequence length="325" mass="36027">MQAKPIQSPGSAAAARPKPKRELLAYLKTNYDMYLLLIPGLLFALVFNYLPMYGITLAFKDFNMFAGNNPFTSLLASPWVGLEHFENVFGRADFKQALANTLLISVYKLVFLFPLPILLAILLNELRVAWFKKVLQTVLYLPHFLSWAVVSGIFVTLLGSTGIVNQFLDAATGHTISFLMDKSIFRSVLVATDGWKDIGWSSIIYLAAITGIDQEQYEAATVDGASKLQKIVYITLPGIAPTILLLLILKVGHILDAGFEQIFIMYNPTVYEVADIIGTYVYRMGLGQMNFSLGTAVGLFNSVVAFVLIVSANSLAKRFMKKSIW</sequence>
<evidence type="ECO:0000256" key="4">
    <source>
        <dbReference type="ARBA" id="ARBA00022692"/>
    </source>
</evidence>
<feature type="domain" description="ABC transmembrane type-1" evidence="8">
    <location>
        <begin position="98"/>
        <end position="312"/>
    </location>
</feature>
<protein>
    <submittedName>
        <fullName evidence="9">Sugar ABC transporter permease</fullName>
    </submittedName>
</protein>
<dbReference type="PANTHER" id="PTHR43227">
    <property type="entry name" value="BLL4140 PROTEIN"/>
    <property type="match status" value="1"/>
</dbReference>
<feature type="transmembrane region" description="Helical" evidence="7">
    <location>
        <begin position="144"/>
        <end position="164"/>
    </location>
</feature>
<evidence type="ECO:0000256" key="7">
    <source>
        <dbReference type="RuleBase" id="RU363032"/>
    </source>
</evidence>
<keyword evidence="3" id="KW-1003">Cell membrane</keyword>
<dbReference type="EMBL" id="VCIW01000007">
    <property type="protein sequence ID" value="TLS51802.1"/>
    <property type="molecule type" value="Genomic_DNA"/>
</dbReference>
<dbReference type="InterPro" id="IPR050809">
    <property type="entry name" value="UgpAE/MalFG_permease"/>
</dbReference>
<keyword evidence="2 7" id="KW-0813">Transport</keyword>
<reference evidence="9 10" key="1">
    <citation type="submission" date="2019-05" db="EMBL/GenBank/DDBJ databases">
        <authorList>
            <person name="Narsing Rao M.P."/>
            <person name="Li W.J."/>
        </authorList>
    </citation>
    <scope>NUCLEOTIDE SEQUENCE [LARGE SCALE GENOMIC DNA]</scope>
    <source>
        <strain evidence="9 10">SYSU_K30003</strain>
    </source>
</reference>
<dbReference type="GO" id="GO:0055085">
    <property type="term" value="P:transmembrane transport"/>
    <property type="evidence" value="ECO:0007669"/>
    <property type="project" value="InterPro"/>
</dbReference>